<dbReference type="InterPro" id="IPR055278">
    <property type="entry name" value="CDC48c"/>
</dbReference>
<evidence type="ECO:0000256" key="5">
    <source>
        <dbReference type="ARBA" id="ARBA00022840"/>
    </source>
</evidence>
<comment type="subcellular location">
    <subcellularLocation>
        <location evidence="1">Cytoplasm</location>
    </subcellularLocation>
</comment>
<dbReference type="EMBL" id="SWLB01000001">
    <property type="protein sequence ID" value="KAF3341949.1"/>
    <property type="molecule type" value="Genomic_DNA"/>
</dbReference>
<dbReference type="Gene3D" id="1.10.8.60">
    <property type="match status" value="2"/>
</dbReference>
<dbReference type="GO" id="GO:0016887">
    <property type="term" value="F:ATP hydrolysis activity"/>
    <property type="evidence" value="ECO:0007669"/>
    <property type="project" value="InterPro"/>
</dbReference>
<evidence type="ECO:0000256" key="1">
    <source>
        <dbReference type="ARBA" id="ARBA00004496"/>
    </source>
</evidence>
<protein>
    <submittedName>
        <fullName evidence="8">Cell division control protein 48</fullName>
    </submittedName>
</protein>
<evidence type="ECO:0000256" key="4">
    <source>
        <dbReference type="ARBA" id="ARBA00022741"/>
    </source>
</evidence>
<dbReference type="SMART" id="SM00382">
    <property type="entry name" value="AAA"/>
    <property type="match status" value="2"/>
</dbReference>
<dbReference type="Pfam" id="PF00004">
    <property type="entry name" value="AAA"/>
    <property type="match status" value="2"/>
</dbReference>
<evidence type="ECO:0000256" key="2">
    <source>
        <dbReference type="ARBA" id="ARBA00006914"/>
    </source>
</evidence>
<proteinExistence type="inferred from homology"/>
<dbReference type="FunFam" id="3.40.50.300:FF:000567">
    <property type="entry name" value="ATPase, AAA family protein"/>
    <property type="match status" value="1"/>
</dbReference>
<dbReference type="OrthoDB" id="27435at2759"/>
<sequence length="581" mass="64840">MGKRIHRIGSLAYPFFDNATSNGVIEELMSEVIMPFCNPHVPKFLGVRPMKGLLLHGPPGCGKTTLAHAIANETGVPFYPISAREVISGYVVAFEEKIRSLFRMAYQTAPSILFIDEIDAIASKREIEQRIVTQLITCMDQVHQGLYEDQEADLSKDKPPGYVLVIGATNSPDALDQALRRPGRFDREIALSVPDEAARAEILSMLTQGMRLEGKFDLFKIARSTPGFVGADLKFLVDKAGNLAMKRINDKRKSCLNQQGWIWWRRPWDKSEMENLSITMADFEDATKMVQPSLRKEGFSSIPNVTWNDVGGLSLIRTVFDEYIVQRIKNPKDYEEMGLNFEAGVLLFGPPGCGKTLIAKAVANEAGANFIHIKGPEILNKYVGESESEVRKIFARARTNSPCILFFDEIDALTTKRGEEGGRVVDRIVNQLLIELDGADDRHGVFVVGATNRIEVMDEALLREGRFGKKLYVPLPNADERAAIMKALARKKPIDADVDLDALARMERCNNLSGADLASLVKEAAMFAIREKRLLANEASISYKCSIKASHFEHALSKITPSVTDKQREYYKALSNQYQTM</sequence>
<evidence type="ECO:0000259" key="7">
    <source>
        <dbReference type="SMART" id="SM00382"/>
    </source>
</evidence>
<keyword evidence="4 6" id="KW-0547">Nucleotide-binding</keyword>
<evidence type="ECO:0000313" key="9">
    <source>
        <dbReference type="Proteomes" id="UP000623129"/>
    </source>
</evidence>
<dbReference type="GO" id="GO:0051301">
    <property type="term" value="P:cell division"/>
    <property type="evidence" value="ECO:0007669"/>
    <property type="project" value="UniProtKB-KW"/>
</dbReference>
<keyword evidence="3" id="KW-0963">Cytoplasm</keyword>
<comment type="similarity">
    <text evidence="2 6">Belongs to the AAA ATPase family.</text>
</comment>
<dbReference type="GO" id="GO:0005737">
    <property type="term" value="C:cytoplasm"/>
    <property type="evidence" value="ECO:0007669"/>
    <property type="project" value="UniProtKB-SubCell"/>
</dbReference>
<dbReference type="InterPro" id="IPR003960">
    <property type="entry name" value="ATPase_AAA_CS"/>
</dbReference>
<keyword evidence="5 6" id="KW-0067">ATP-binding</keyword>
<accession>A0A833RIR3</accession>
<dbReference type="SUPFAM" id="SSF52540">
    <property type="entry name" value="P-loop containing nucleoside triphosphate hydrolases"/>
    <property type="match status" value="2"/>
</dbReference>
<dbReference type="GO" id="GO:0005524">
    <property type="term" value="F:ATP binding"/>
    <property type="evidence" value="ECO:0007669"/>
    <property type="project" value="UniProtKB-KW"/>
</dbReference>
<evidence type="ECO:0000256" key="3">
    <source>
        <dbReference type="ARBA" id="ARBA00022490"/>
    </source>
</evidence>
<dbReference type="PANTHER" id="PTHR48470:SF1">
    <property type="entry name" value="CELL DIVISION CONTROL PROTEIN 48 C ISOFORM 1"/>
    <property type="match status" value="1"/>
</dbReference>
<feature type="domain" description="AAA+ ATPase" evidence="7">
    <location>
        <begin position="341"/>
        <end position="477"/>
    </location>
</feature>
<dbReference type="InterPro" id="IPR003593">
    <property type="entry name" value="AAA+_ATPase"/>
</dbReference>
<reference evidence="8" key="1">
    <citation type="submission" date="2020-01" db="EMBL/GenBank/DDBJ databases">
        <title>Genome sequence of Kobresia littledalei, the first chromosome-level genome in the family Cyperaceae.</title>
        <authorList>
            <person name="Qu G."/>
        </authorList>
    </citation>
    <scope>NUCLEOTIDE SEQUENCE</scope>
    <source>
        <strain evidence="8">C.B.Clarke</strain>
        <tissue evidence="8">Leaf</tissue>
    </source>
</reference>
<dbReference type="PANTHER" id="PTHR48470">
    <property type="entry name" value="CELL DIVISION CONTROL PROTEIN 48 C ISOFORM 1"/>
    <property type="match status" value="1"/>
</dbReference>
<dbReference type="InterPro" id="IPR027417">
    <property type="entry name" value="P-loop_NTPase"/>
</dbReference>
<dbReference type="Proteomes" id="UP000623129">
    <property type="component" value="Unassembled WGS sequence"/>
</dbReference>
<keyword evidence="9" id="KW-1185">Reference proteome</keyword>
<dbReference type="PROSITE" id="PS00674">
    <property type="entry name" value="AAA"/>
    <property type="match status" value="2"/>
</dbReference>
<dbReference type="AlphaFoldDB" id="A0A833RIR3"/>
<dbReference type="FunFam" id="3.40.50.300:FF:000365">
    <property type="entry name" value="Ribosome biogenesis ATPase RIX7"/>
    <property type="match status" value="1"/>
</dbReference>
<dbReference type="InterPro" id="IPR041569">
    <property type="entry name" value="AAA_lid_3"/>
</dbReference>
<keyword evidence="8" id="KW-0132">Cell division</keyword>
<keyword evidence="8" id="KW-0131">Cell cycle</keyword>
<dbReference type="Pfam" id="PF17862">
    <property type="entry name" value="AAA_lid_3"/>
    <property type="match status" value="2"/>
</dbReference>
<dbReference type="PRINTS" id="PR00830">
    <property type="entry name" value="ENDOLAPTASE"/>
</dbReference>
<evidence type="ECO:0000256" key="6">
    <source>
        <dbReference type="RuleBase" id="RU003651"/>
    </source>
</evidence>
<evidence type="ECO:0000313" key="8">
    <source>
        <dbReference type="EMBL" id="KAF3341949.1"/>
    </source>
</evidence>
<name>A0A833RIR3_9POAL</name>
<comment type="caution">
    <text evidence="8">The sequence shown here is derived from an EMBL/GenBank/DDBJ whole genome shotgun (WGS) entry which is preliminary data.</text>
</comment>
<dbReference type="Gene3D" id="3.40.50.300">
    <property type="entry name" value="P-loop containing nucleotide triphosphate hydrolases"/>
    <property type="match status" value="2"/>
</dbReference>
<feature type="domain" description="AAA+ ATPase" evidence="7">
    <location>
        <begin position="49"/>
        <end position="195"/>
    </location>
</feature>
<organism evidence="8 9">
    <name type="scientific">Carex littledalei</name>
    <dbReference type="NCBI Taxonomy" id="544730"/>
    <lineage>
        <taxon>Eukaryota</taxon>
        <taxon>Viridiplantae</taxon>
        <taxon>Streptophyta</taxon>
        <taxon>Embryophyta</taxon>
        <taxon>Tracheophyta</taxon>
        <taxon>Spermatophyta</taxon>
        <taxon>Magnoliopsida</taxon>
        <taxon>Liliopsida</taxon>
        <taxon>Poales</taxon>
        <taxon>Cyperaceae</taxon>
        <taxon>Cyperoideae</taxon>
        <taxon>Cariceae</taxon>
        <taxon>Carex</taxon>
        <taxon>Carex subgen. Euthyceras</taxon>
    </lineage>
</organism>
<dbReference type="FunFam" id="1.10.8.60:FF:000109">
    <property type="entry name" value="Cell division control protein 48 homolog C"/>
    <property type="match status" value="1"/>
</dbReference>
<dbReference type="InterPro" id="IPR003959">
    <property type="entry name" value="ATPase_AAA_core"/>
</dbReference>
<gene>
    <name evidence="8" type="ORF">FCM35_KLT00587</name>
</gene>